<evidence type="ECO:0000313" key="1">
    <source>
        <dbReference type="EMBL" id="QKU33447.1"/>
    </source>
</evidence>
<organism evidence="1">
    <name type="scientific">Tupanvirus deep ocean</name>
    <dbReference type="NCBI Taxonomy" id="2126984"/>
    <lineage>
        <taxon>Viruses</taxon>
        <taxon>Varidnaviria</taxon>
        <taxon>Bamfordvirae</taxon>
        <taxon>Nucleocytoviricota</taxon>
        <taxon>Megaviricetes</taxon>
        <taxon>Imitervirales</taxon>
        <taxon>Mimiviridae</taxon>
        <taxon>Megamimivirinae</taxon>
        <taxon>Tupanvirus</taxon>
        <taxon>Tupanvirus altamarinense</taxon>
    </lineage>
</organism>
<dbReference type="KEGG" id="vg:80516736"/>
<dbReference type="GeneID" id="80516736"/>
<reference evidence="1" key="2">
    <citation type="journal article" date="2018" name="Nat. Commun.">
        <title>Tailed giant Tupanvirus possesses the most complete translational apparatus of the known virosphere.</title>
        <authorList>
            <person name="Abrahao J."/>
            <person name="Silva L."/>
            <person name="Silva L.S."/>
            <person name="Khalil J.Y.B."/>
            <person name="Rodrigues R."/>
            <person name="Arantes T."/>
            <person name="Assis F."/>
            <person name="Boratto P."/>
            <person name="Andrade M."/>
            <person name="Kroon E.G."/>
            <person name="Ribeiro B."/>
            <person name="Bergier I."/>
            <person name="Seligmann H."/>
            <person name="Ghigo E."/>
            <person name="Colson P."/>
            <person name="Levasseur A."/>
            <person name="Kroemer G."/>
            <person name="Raoult D."/>
            <person name="La Scola B."/>
        </authorList>
    </citation>
    <scope>NUCLEOTIDE SEQUENCE [LARGE SCALE GENOMIC DNA]</scope>
    <source>
        <strain evidence="1">Deep ocean</strain>
    </source>
</reference>
<protein>
    <submittedName>
        <fullName evidence="1">Putative ORFan</fullName>
    </submittedName>
</protein>
<name>A0A6N1NJH9_9VIRU</name>
<sequence>MKFFNKNKKNKDESLIDKQTLTKLNKVKEPEPVVQGTTLYSKFVNLHIYTDSILDNIITHLTEIEKITTDNILMRYIYKLKVNRNKIKHYRNNFTYCKYKQASNLIIYYDKCFEKCHKIIKRLLKSSCDCAQLIETEFDKIQEYDKDQIHYKTNLQLLFDNKCHDNCH</sequence>
<proteinExistence type="predicted"/>
<reference evidence="1" key="1">
    <citation type="submission" date="2017-06" db="EMBL/GenBank/DDBJ databases">
        <authorList>
            <person name="Assis F.L."/>
            <person name="Abrahao J.S."/>
            <person name="Silva L."/>
            <person name="Khalil J.B."/>
            <person name="Rodrigues R."/>
            <person name="Silva L.S."/>
            <person name="Boratto P."/>
            <person name="Andrade M."/>
            <person name="Kroon E.G."/>
            <person name="Ribeiro B."/>
            <person name="Bergier I."/>
            <person name="Seligmann H."/>
            <person name="Ghigo E."/>
            <person name="Colson P."/>
            <person name="Levasseur A."/>
            <person name="Raoult D."/>
            <person name="Scola B.L."/>
        </authorList>
    </citation>
    <scope>NUCLEOTIDE SEQUENCE</scope>
    <source>
        <strain evidence="1">Deep ocean</strain>
    </source>
</reference>
<accession>A0A6N1NJH9</accession>
<dbReference type="EMBL" id="MF405918">
    <property type="protein sequence ID" value="QKU33447.1"/>
    <property type="molecule type" value="Genomic_DNA"/>
</dbReference>
<dbReference type="RefSeq" id="YP_010780045.1">
    <property type="nucleotide sequence ID" value="NC_075038.1"/>
</dbReference>